<proteinExistence type="predicted"/>
<gene>
    <name evidence="1" type="ORF">COLO4_36517</name>
</gene>
<name>A0A1R3G8E0_9ROSI</name>
<reference evidence="2" key="1">
    <citation type="submission" date="2013-09" db="EMBL/GenBank/DDBJ databases">
        <title>Corchorus olitorius genome sequencing.</title>
        <authorList>
            <person name="Alam M."/>
            <person name="Haque M.S."/>
            <person name="Islam M.S."/>
            <person name="Emdad E.M."/>
            <person name="Islam M.M."/>
            <person name="Ahmed B."/>
            <person name="Halim A."/>
            <person name="Hossen Q.M.M."/>
            <person name="Hossain M.Z."/>
            <person name="Ahmed R."/>
            <person name="Khan M.M."/>
            <person name="Islam R."/>
            <person name="Rashid M.M."/>
            <person name="Khan S.A."/>
            <person name="Rahman M.S."/>
            <person name="Alam M."/>
            <person name="Yahiya A.S."/>
            <person name="Khan M.S."/>
            <person name="Azam M.S."/>
            <person name="Haque T."/>
            <person name="Lashkar M.Z.H."/>
            <person name="Akhand A.I."/>
            <person name="Morshed G."/>
            <person name="Roy S."/>
            <person name="Uddin K.S."/>
            <person name="Rabeya T."/>
            <person name="Hossain A.S."/>
            <person name="Chowdhury A."/>
            <person name="Snigdha A.R."/>
            <person name="Mortoza M.S."/>
            <person name="Matin S.A."/>
            <person name="Hoque S.M.E."/>
            <person name="Islam M.K."/>
            <person name="Roy D.K."/>
            <person name="Haider R."/>
            <person name="Moosa M.M."/>
            <person name="Elias S.M."/>
            <person name="Hasan A.M."/>
            <person name="Jahan S."/>
            <person name="Shafiuddin M."/>
            <person name="Mahmood N."/>
            <person name="Shommy N.S."/>
        </authorList>
    </citation>
    <scope>NUCLEOTIDE SEQUENCE [LARGE SCALE GENOMIC DNA]</scope>
    <source>
        <strain evidence="2">cv. O-4</strain>
    </source>
</reference>
<dbReference type="Proteomes" id="UP000187203">
    <property type="component" value="Unassembled WGS sequence"/>
</dbReference>
<evidence type="ECO:0000313" key="2">
    <source>
        <dbReference type="Proteomes" id="UP000187203"/>
    </source>
</evidence>
<protein>
    <submittedName>
        <fullName evidence="1">Uncharacterized protein</fullName>
    </submittedName>
</protein>
<sequence length="44" mass="4896">MRVVWLALEGQAFFLAFLGKYLKSLVNFKVTDLVLVLADGAQPL</sequence>
<keyword evidence="2" id="KW-1185">Reference proteome</keyword>
<dbReference type="EMBL" id="AWUE01023272">
    <property type="protein sequence ID" value="OMO54364.1"/>
    <property type="molecule type" value="Genomic_DNA"/>
</dbReference>
<comment type="caution">
    <text evidence="1">The sequence shown here is derived from an EMBL/GenBank/DDBJ whole genome shotgun (WGS) entry which is preliminary data.</text>
</comment>
<evidence type="ECO:0000313" key="1">
    <source>
        <dbReference type="EMBL" id="OMO54364.1"/>
    </source>
</evidence>
<dbReference type="AlphaFoldDB" id="A0A1R3G8E0"/>
<accession>A0A1R3G8E0</accession>
<organism evidence="1 2">
    <name type="scientific">Corchorus olitorius</name>
    <dbReference type="NCBI Taxonomy" id="93759"/>
    <lineage>
        <taxon>Eukaryota</taxon>
        <taxon>Viridiplantae</taxon>
        <taxon>Streptophyta</taxon>
        <taxon>Embryophyta</taxon>
        <taxon>Tracheophyta</taxon>
        <taxon>Spermatophyta</taxon>
        <taxon>Magnoliopsida</taxon>
        <taxon>eudicotyledons</taxon>
        <taxon>Gunneridae</taxon>
        <taxon>Pentapetalae</taxon>
        <taxon>rosids</taxon>
        <taxon>malvids</taxon>
        <taxon>Malvales</taxon>
        <taxon>Malvaceae</taxon>
        <taxon>Grewioideae</taxon>
        <taxon>Apeibeae</taxon>
        <taxon>Corchorus</taxon>
    </lineage>
</organism>